<dbReference type="InterPro" id="IPR047057">
    <property type="entry name" value="MerR_fam"/>
</dbReference>
<dbReference type="PANTHER" id="PTHR30204:SF85">
    <property type="entry name" value="MULTIDRUG-EFFLUX TRANSPORTER 2 REGULATOR"/>
    <property type="match status" value="1"/>
</dbReference>
<dbReference type="AlphaFoldDB" id="A0AA42DMI3"/>
<organism evidence="4 5">
    <name type="scientific">Holtiella tumoricola</name>
    <dbReference type="NCBI Taxonomy" id="3018743"/>
    <lineage>
        <taxon>Bacteria</taxon>
        <taxon>Bacillati</taxon>
        <taxon>Bacillota</taxon>
        <taxon>Clostridia</taxon>
        <taxon>Lachnospirales</taxon>
        <taxon>Cellulosilyticaceae</taxon>
        <taxon>Holtiella</taxon>
    </lineage>
</organism>
<keyword evidence="5" id="KW-1185">Reference proteome</keyword>
<dbReference type="RefSeq" id="WP_271012214.1">
    <property type="nucleotide sequence ID" value="NZ_JAQIFT010000043.1"/>
</dbReference>
<evidence type="ECO:0000259" key="3">
    <source>
        <dbReference type="PROSITE" id="PS50937"/>
    </source>
</evidence>
<dbReference type="InterPro" id="IPR011256">
    <property type="entry name" value="Reg_factor_effector_dom_sf"/>
</dbReference>
<feature type="domain" description="HTH merR-type" evidence="3">
    <location>
        <begin position="8"/>
        <end position="77"/>
    </location>
</feature>
<evidence type="ECO:0000313" key="5">
    <source>
        <dbReference type="Proteomes" id="UP001169242"/>
    </source>
</evidence>
<dbReference type="EMBL" id="JAQIFT010000043">
    <property type="protein sequence ID" value="MDA3731902.1"/>
    <property type="molecule type" value="Genomic_DNA"/>
</dbReference>
<dbReference type="GO" id="GO:0003677">
    <property type="term" value="F:DNA binding"/>
    <property type="evidence" value="ECO:0007669"/>
    <property type="project" value="UniProtKB-KW"/>
</dbReference>
<dbReference type="SUPFAM" id="SSF46955">
    <property type="entry name" value="Putative DNA-binding domain"/>
    <property type="match status" value="1"/>
</dbReference>
<reference evidence="4" key="1">
    <citation type="journal article" date="2023" name="Int. J. Syst. Evol. Microbiol.">
        <title>&lt;i&gt;Holtiella tumoricola&lt;/i&gt; gen. nov. sp. nov., isolated from a human clinical sample.</title>
        <authorList>
            <person name="Allen-Vercoe E."/>
            <person name="Daigneault M.C."/>
            <person name="Vancuren S.J."/>
            <person name="Cochrane K."/>
            <person name="O'Neal L.L."/>
            <person name="Sankaranarayanan K."/>
            <person name="Lawson P.A."/>
        </authorList>
    </citation>
    <scope>NUCLEOTIDE SEQUENCE</scope>
    <source>
        <strain evidence="4">CC70A</strain>
    </source>
</reference>
<proteinExistence type="predicted"/>
<sequence length="290" mass="33883">MQSTNRTKLSSGEFAKLCRTSKETLRHYRNLGVLVPLYESEKGYLYYDVEQFYDYHMIHILKKTGTPLAEIKAYLAKQHPDKVLEVLKKQQEILEEKKKEIEQMEQVIRKSIANIEIGNSSEFVDGEPTIGYFEKEHLLAIPAREFEANEDEDMTFVAMLQKQHDICQKYDVNSDYQLGAIIPQDHTLQGMEAISHIYTCIDRPSDNQYYHEKPVGYYVALRVRGEWDVQPFYKKLVEYIKAHEIQVIGDTYAYDVAGFLLNGQEEHTITMLSIPVEWNKDVEEKLNKKV</sequence>
<evidence type="ECO:0000313" key="4">
    <source>
        <dbReference type="EMBL" id="MDA3731902.1"/>
    </source>
</evidence>
<feature type="coiled-coil region" evidence="2">
    <location>
        <begin position="84"/>
        <end position="114"/>
    </location>
</feature>
<dbReference type="Gene3D" id="1.10.1660.10">
    <property type="match status" value="1"/>
</dbReference>
<dbReference type="GO" id="GO:0003700">
    <property type="term" value="F:DNA-binding transcription factor activity"/>
    <property type="evidence" value="ECO:0007669"/>
    <property type="project" value="InterPro"/>
</dbReference>
<dbReference type="PANTHER" id="PTHR30204">
    <property type="entry name" value="REDOX-CYCLING DRUG-SENSING TRANSCRIPTIONAL ACTIVATOR SOXR"/>
    <property type="match status" value="1"/>
</dbReference>
<gene>
    <name evidence="4" type="ORF">PBV87_10465</name>
</gene>
<keyword evidence="2" id="KW-0175">Coiled coil</keyword>
<accession>A0AA42DMI3</accession>
<dbReference type="Pfam" id="PF13411">
    <property type="entry name" value="MerR_1"/>
    <property type="match status" value="1"/>
</dbReference>
<name>A0AA42DMI3_9FIRM</name>
<dbReference type="InterPro" id="IPR000551">
    <property type="entry name" value="MerR-type_HTH_dom"/>
</dbReference>
<evidence type="ECO:0000256" key="1">
    <source>
        <dbReference type="ARBA" id="ARBA00023125"/>
    </source>
</evidence>
<dbReference type="Proteomes" id="UP001169242">
    <property type="component" value="Unassembled WGS sequence"/>
</dbReference>
<comment type="caution">
    <text evidence="4">The sequence shown here is derived from an EMBL/GenBank/DDBJ whole genome shotgun (WGS) entry which is preliminary data.</text>
</comment>
<protein>
    <submittedName>
        <fullName evidence="4">MerR family transcriptional regulator</fullName>
    </submittedName>
</protein>
<dbReference type="SUPFAM" id="SSF55136">
    <property type="entry name" value="Probable bacterial effector-binding domain"/>
    <property type="match status" value="1"/>
</dbReference>
<dbReference type="PROSITE" id="PS50937">
    <property type="entry name" value="HTH_MERR_2"/>
    <property type="match status" value="1"/>
</dbReference>
<keyword evidence="1" id="KW-0238">DNA-binding</keyword>
<dbReference type="InterPro" id="IPR009061">
    <property type="entry name" value="DNA-bd_dom_put_sf"/>
</dbReference>
<dbReference type="Gene3D" id="3.20.80.10">
    <property type="entry name" value="Regulatory factor, effector binding domain"/>
    <property type="match status" value="1"/>
</dbReference>
<dbReference type="SMART" id="SM00422">
    <property type="entry name" value="HTH_MERR"/>
    <property type="match status" value="1"/>
</dbReference>
<evidence type="ECO:0000256" key="2">
    <source>
        <dbReference type="SAM" id="Coils"/>
    </source>
</evidence>